<dbReference type="EMBL" id="KV454015">
    <property type="protein sequence ID" value="ODV94971.1"/>
    <property type="molecule type" value="Genomic_DNA"/>
</dbReference>
<protein>
    <recommendedName>
        <fullName evidence="3">F-box domain-containing protein</fullName>
    </recommendedName>
</protein>
<keyword evidence="2" id="KW-1185">Reference proteome</keyword>
<proteinExistence type="predicted"/>
<name>A0A1E4TTA1_PACTA</name>
<dbReference type="AlphaFoldDB" id="A0A1E4TTA1"/>
<evidence type="ECO:0000313" key="1">
    <source>
        <dbReference type="EMBL" id="ODV94971.1"/>
    </source>
</evidence>
<organism evidence="1 2">
    <name type="scientific">Pachysolen tannophilus NRRL Y-2460</name>
    <dbReference type="NCBI Taxonomy" id="669874"/>
    <lineage>
        <taxon>Eukaryota</taxon>
        <taxon>Fungi</taxon>
        <taxon>Dikarya</taxon>
        <taxon>Ascomycota</taxon>
        <taxon>Saccharomycotina</taxon>
        <taxon>Pichiomycetes</taxon>
        <taxon>Pachysolenaceae</taxon>
        <taxon>Pachysolen</taxon>
    </lineage>
</organism>
<dbReference type="Proteomes" id="UP000094236">
    <property type="component" value="Unassembled WGS sequence"/>
</dbReference>
<evidence type="ECO:0000313" key="2">
    <source>
        <dbReference type="Proteomes" id="UP000094236"/>
    </source>
</evidence>
<sequence length="296" mass="34917">MGFLNPGSATWLKKKPKTKSKEKLISKNSVVRVRVQRNVKDKKNSLKFNYNILELLPVELIHKIFIYSECSNLPLVNKHFHNVINKHNNFLINKIIKSNIYCINNKNQEFALNIELLNYKFINYEILFKFSQEFNIILLIKDLNLIKEEEEYLEKKIGFNKNLDFPKKFKKGPFTIEKIKLIKFLSLRNLKFEKIDQVLIEAFKFNTSLSTITDLISASNTPMGKLKSLIPLIDSLNNSNFNISKYLIKNHYEFESIFNNEYLWEFVVNSKNIKILTFLEEQGFKPNHNVIDSIIK</sequence>
<accession>A0A1E4TTA1</accession>
<gene>
    <name evidence="1" type="ORF">PACTADRAFT_3857</name>
</gene>
<dbReference type="OrthoDB" id="4167490at2759"/>
<reference evidence="2" key="1">
    <citation type="submission" date="2016-05" db="EMBL/GenBank/DDBJ databases">
        <title>Comparative genomics of biotechnologically important yeasts.</title>
        <authorList>
            <consortium name="DOE Joint Genome Institute"/>
            <person name="Riley R."/>
            <person name="Haridas S."/>
            <person name="Wolfe K.H."/>
            <person name="Lopes M.R."/>
            <person name="Hittinger C.T."/>
            <person name="Goker M."/>
            <person name="Salamov A."/>
            <person name="Wisecaver J."/>
            <person name="Long T.M."/>
            <person name="Aerts A.L."/>
            <person name="Barry K."/>
            <person name="Choi C."/>
            <person name="Clum A."/>
            <person name="Coughlan A.Y."/>
            <person name="Deshpande S."/>
            <person name="Douglass A.P."/>
            <person name="Hanson S.J."/>
            <person name="Klenk H.-P."/>
            <person name="Labutti K."/>
            <person name="Lapidus A."/>
            <person name="Lindquist E."/>
            <person name="Lipzen A."/>
            <person name="Meier-Kolthoff J.P."/>
            <person name="Ohm R.A."/>
            <person name="Otillar R.P."/>
            <person name="Pangilinan J."/>
            <person name="Peng Y."/>
            <person name="Rokas A."/>
            <person name="Rosa C.A."/>
            <person name="Scheuner C."/>
            <person name="Sibirny A.A."/>
            <person name="Slot J.C."/>
            <person name="Stielow J.B."/>
            <person name="Sun H."/>
            <person name="Kurtzman C.P."/>
            <person name="Blackwell M."/>
            <person name="Grigoriev I.V."/>
            <person name="Jeffries T.W."/>
        </authorList>
    </citation>
    <scope>NUCLEOTIDE SEQUENCE [LARGE SCALE GENOMIC DNA]</scope>
    <source>
        <strain evidence="2">NRRL Y-2460</strain>
    </source>
</reference>
<evidence type="ECO:0008006" key="3">
    <source>
        <dbReference type="Google" id="ProtNLM"/>
    </source>
</evidence>